<sequence>MNDTPPRTMSAGECWQALREHEFGRLAYRLLGDVHITPINYAVDGDALLFRTAQGNKLLSAVMHEPVALEIDELGSEDAWSVVVRGRAEVLGETDAQRAEQVPLRPWVAGDKDSVVRIVAVEVTGRRFRLSKPWEHIVPTS</sequence>
<dbReference type="SUPFAM" id="SSF50475">
    <property type="entry name" value="FMN-binding split barrel"/>
    <property type="match status" value="1"/>
</dbReference>
<dbReference type="Proteomes" id="UP001382727">
    <property type="component" value="Chromosome"/>
</dbReference>
<accession>A0ABZ2MDX5</accession>
<gene>
    <name evidence="1" type="ORF">V1351_09775</name>
</gene>
<keyword evidence="2" id="KW-1185">Reference proteome</keyword>
<dbReference type="EMBL" id="CP144913">
    <property type="protein sequence ID" value="WXB75247.1"/>
    <property type="molecule type" value="Genomic_DNA"/>
</dbReference>
<reference evidence="1 2" key="1">
    <citation type="submission" date="2024-02" db="EMBL/GenBank/DDBJ databases">
        <title>Janibacter sp. nov., isolated from gut of marine sandworm.</title>
        <authorList>
            <person name="Kim B."/>
            <person name="Jun M.O."/>
            <person name="Shin N.-R."/>
        </authorList>
    </citation>
    <scope>NUCLEOTIDE SEQUENCE [LARGE SCALE GENOMIC DNA]</scope>
    <source>
        <strain evidence="1 2">A1S7</strain>
    </source>
</reference>
<dbReference type="RefSeq" id="WP_338747959.1">
    <property type="nucleotide sequence ID" value="NZ_CP144913.1"/>
</dbReference>
<dbReference type="Pfam" id="PF12900">
    <property type="entry name" value="Pyridox_ox_2"/>
    <property type="match status" value="1"/>
</dbReference>
<protein>
    <submittedName>
        <fullName evidence="1">Pyridoxamine 5'-phosphate oxidase family protein</fullName>
    </submittedName>
</protein>
<organism evidence="1 2">
    <name type="scientific">Janibacter alittae</name>
    <dbReference type="NCBI Taxonomy" id="3115209"/>
    <lineage>
        <taxon>Bacteria</taxon>
        <taxon>Bacillati</taxon>
        <taxon>Actinomycetota</taxon>
        <taxon>Actinomycetes</taxon>
        <taxon>Micrococcales</taxon>
        <taxon>Intrasporangiaceae</taxon>
        <taxon>Janibacter</taxon>
    </lineage>
</organism>
<dbReference type="Gene3D" id="2.30.110.10">
    <property type="entry name" value="Electron Transport, Fmn-binding Protein, Chain A"/>
    <property type="match status" value="1"/>
</dbReference>
<evidence type="ECO:0000313" key="1">
    <source>
        <dbReference type="EMBL" id="WXB75247.1"/>
    </source>
</evidence>
<dbReference type="InterPro" id="IPR012349">
    <property type="entry name" value="Split_barrel_FMN-bd"/>
</dbReference>
<dbReference type="InterPro" id="IPR024747">
    <property type="entry name" value="Pyridox_Oxase-rel"/>
</dbReference>
<proteinExistence type="predicted"/>
<name>A0ABZ2MDX5_9MICO</name>
<evidence type="ECO:0000313" key="2">
    <source>
        <dbReference type="Proteomes" id="UP001382727"/>
    </source>
</evidence>